<dbReference type="Proteomes" id="UP000237819">
    <property type="component" value="Unassembled WGS sequence"/>
</dbReference>
<evidence type="ECO:0000256" key="2">
    <source>
        <dbReference type="SAM" id="Phobius"/>
    </source>
</evidence>
<dbReference type="EMBL" id="PUHZ01000025">
    <property type="protein sequence ID" value="PQO42450.1"/>
    <property type="molecule type" value="Genomic_DNA"/>
</dbReference>
<evidence type="ECO:0008006" key="5">
    <source>
        <dbReference type="Google" id="ProtNLM"/>
    </source>
</evidence>
<gene>
    <name evidence="3" type="ORF">C5Y93_29430</name>
</gene>
<keyword evidence="2" id="KW-1133">Transmembrane helix</keyword>
<feature type="region of interest" description="Disordered" evidence="1">
    <location>
        <begin position="303"/>
        <end position="327"/>
    </location>
</feature>
<evidence type="ECO:0000313" key="3">
    <source>
        <dbReference type="EMBL" id="PQO42450.1"/>
    </source>
</evidence>
<keyword evidence="2" id="KW-0812">Transmembrane</keyword>
<proteinExistence type="predicted"/>
<keyword evidence="2" id="KW-0472">Membrane</keyword>
<name>A0A2S8GDR5_9BACT</name>
<organism evidence="3 4">
    <name type="scientific">Blastopirellula marina</name>
    <dbReference type="NCBI Taxonomy" id="124"/>
    <lineage>
        <taxon>Bacteria</taxon>
        <taxon>Pseudomonadati</taxon>
        <taxon>Planctomycetota</taxon>
        <taxon>Planctomycetia</taxon>
        <taxon>Pirellulales</taxon>
        <taxon>Pirellulaceae</taxon>
        <taxon>Blastopirellula</taxon>
    </lineage>
</organism>
<accession>A0A2S8GDR5</accession>
<protein>
    <recommendedName>
        <fullName evidence="5">POTRA domain-containing protein</fullName>
    </recommendedName>
</protein>
<feature type="transmembrane region" description="Helical" evidence="2">
    <location>
        <begin position="49"/>
        <end position="70"/>
    </location>
</feature>
<dbReference type="AlphaFoldDB" id="A0A2S8GDR5"/>
<comment type="caution">
    <text evidence="3">The sequence shown here is derived from an EMBL/GenBank/DDBJ whole genome shotgun (WGS) entry which is preliminary data.</text>
</comment>
<reference evidence="3 4" key="1">
    <citation type="submission" date="2018-02" db="EMBL/GenBank/DDBJ databases">
        <title>Comparative genomes isolates from brazilian mangrove.</title>
        <authorList>
            <person name="Araujo J.E."/>
            <person name="Taketani R.G."/>
            <person name="Silva M.C.P."/>
            <person name="Loureco M.V."/>
            <person name="Andreote F.D."/>
        </authorList>
    </citation>
    <scope>NUCLEOTIDE SEQUENCE [LARGE SCALE GENOMIC DNA]</scope>
    <source>
        <strain evidence="3 4">Nap-Phe MGV</strain>
    </source>
</reference>
<evidence type="ECO:0000313" key="4">
    <source>
        <dbReference type="Proteomes" id="UP000237819"/>
    </source>
</evidence>
<sequence>MHYALRRSTWIFPPHAKDWPTFTRMFPLSRSTQTPSGLLGLGSPAVRQLLLCVAIAAAFVLMMVAGWNHYADQFASREEFLVAPRDIMITPPPAWIHTDILSDIDEKFKLPEKLDLRDRELTNTIASTFAMQPWIRNVQKVVKQYPSKILVEVEYRRPVAAVQVTYSYTDKQGVSWTRDGKVPIDIEGTILPPKDFSETAISQYPQIVIDKKWNDYSAGMQWQDTRVVDAAKIAAELLPYWKDLKLKQILLREEGGSHYELEMADNTRIVWGSAPGKELPQEAPAKHKVQVILQKAAEANLSSNTAQPSLDLRTASSVIGKPDTARR</sequence>
<evidence type="ECO:0000256" key="1">
    <source>
        <dbReference type="SAM" id="MobiDB-lite"/>
    </source>
</evidence>